<keyword evidence="3 4" id="KW-0732">Signal</keyword>
<dbReference type="RefSeq" id="WP_229903866.1">
    <property type="nucleotide sequence ID" value="NZ_BNBC01000038.1"/>
</dbReference>
<evidence type="ECO:0000313" key="5">
    <source>
        <dbReference type="EMBL" id="GHE99451.1"/>
    </source>
</evidence>
<comment type="similarity">
    <text evidence="1">Belongs to the bacterial solute-binding protein 1 family.</text>
</comment>
<keyword evidence="2" id="KW-0813">Transport</keyword>
<dbReference type="Pfam" id="PF01547">
    <property type="entry name" value="SBP_bac_1"/>
    <property type="match status" value="1"/>
</dbReference>
<sequence length="422" mass="45330">MSARSALSRRGFLGTSLLFVAGSAVACSSNPQGTAAAKGAKVTLTQWYHQYGEEGTQAAVKRYAEEYTKANPDVAVNVVWGADTSQYETKLNAALLGADAPDIFELGDFRAEMARKGQLEPLDDIYGSAKDGFNQADLDYLTVDGKLYGMKTIDDVMVLYYRKSLLKKAGVTPPTTFAELVDTAKELTTGGVKGLFIGNDGIGDSPYLLAWSQGKDLIDGDKVVYADAAKSIGGLRDLHSDKSVLLGFTTDWYDAGAFTQSAAAMQWCGLWALPTIEKALGDDFGVAPWPAYDKNGRPVARLGGWTQAVNAKSKHKDEAKKYLQWLWIKQTDIQIDWAVKYGFHVPPQTEVAARTPELSKGAAKDAVAIGTKNGVSFPAEWTQAMQAGFIAAAADIAKGAAPEKTLEKAQAKAQSDLDKQMG</sequence>
<dbReference type="PANTHER" id="PTHR30061:SF50">
    <property type="entry name" value="MALTOSE_MALTODEXTRIN-BINDING PERIPLASMIC PROTEIN"/>
    <property type="match status" value="1"/>
</dbReference>
<proteinExistence type="inferred from homology"/>
<accession>A0A919AC87</accession>
<feature type="signal peptide" evidence="4">
    <location>
        <begin position="1"/>
        <end position="26"/>
    </location>
</feature>
<dbReference type="GO" id="GO:1901982">
    <property type="term" value="F:maltose binding"/>
    <property type="evidence" value="ECO:0007669"/>
    <property type="project" value="TreeGrafter"/>
</dbReference>
<comment type="caution">
    <text evidence="5">The sequence shown here is derived from an EMBL/GenBank/DDBJ whole genome shotgun (WGS) entry which is preliminary data.</text>
</comment>
<reference evidence="5" key="2">
    <citation type="submission" date="2020-09" db="EMBL/GenBank/DDBJ databases">
        <authorList>
            <person name="Sun Q."/>
            <person name="Ohkuma M."/>
        </authorList>
    </citation>
    <scope>NUCLEOTIDE SEQUENCE</scope>
    <source>
        <strain evidence="5">JCM 3302</strain>
    </source>
</reference>
<dbReference type="InterPro" id="IPR006059">
    <property type="entry name" value="SBP"/>
</dbReference>
<evidence type="ECO:0000256" key="2">
    <source>
        <dbReference type="ARBA" id="ARBA00022448"/>
    </source>
</evidence>
<evidence type="ECO:0000313" key="6">
    <source>
        <dbReference type="Proteomes" id="UP000641386"/>
    </source>
</evidence>
<dbReference type="Gene3D" id="3.40.190.10">
    <property type="entry name" value="Periplasmic binding protein-like II"/>
    <property type="match status" value="1"/>
</dbReference>
<name>A0A919AC87_9ACTN</name>
<dbReference type="Proteomes" id="UP000641386">
    <property type="component" value="Unassembled WGS sequence"/>
</dbReference>
<dbReference type="AlphaFoldDB" id="A0A919AC87"/>
<dbReference type="GO" id="GO:0042956">
    <property type="term" value="P:maltodextrin transmembrane transport"/>
    <property type="evidence" value="ECO:0007669"/>
    <property type="project" value="TreeGrafter"/>
</dbReference>
<organism evidence="5 6">
    <name type="scientific">Streptomyces spiralis</name>
    <dbReference type="NCBI Taxonomy" id="66376"/>
    <lineage>
        <taxon>Bacteria</taxon>
        <taxon>Bacillati</taxon>
        <taxon>Actinomycetota</taxon>
        <taxon>Actinomycetes</taxon>
        <taxon>Kitasatosporales</taxon>
        <taxon>Streptomycetaceae</taxon>
        <taxon>Streptomyces</taxon>
    </lineage>
</organism>
<feature type="chain" id="PRO_5039277116" evidence="4">
    <location>
        <begin position="27"/>
        <end position="422"/>
    </location>
</feature>
<evidence type="ECO:0000256" key="3">
    <source>
        <dbReference type="ARBA" id="ARBA00022729"/>
    </source>
</evidence>
<keyword evidence="6" id="KW-1185">Reference proteome</keyword>
<dbReference type="GO" id="GO:0015768">
    <property type="term" value="P:maltose transport"/>
    <property type="evidence" value="ECO:0007669"/>
    <property type="project" value="TreeGrafter"/>
</dbReference>
<dbReference type="PROSITE" id="PS51318">
    <property type="entry name" value="TAT"/>
    <property type="match status" value="1"/>
</dbReference>
<dbReference type="CDD" id="cd13585">
    <property type="entry name" value="PBP2_TMBP_like"/>
    <property type="match status" value="1"/>
</dbReference>
<evidence type="ECO:0000256" key="1">
    <source>
        <dbReference type="ARBA" id="ARBA00008520"/>
    </source>
</evidence>
<dbReference type="PANTHER" id="PTHR30061">
    <property type="entry name" value="MALTOSE-BINDING PERIPLASMIC PROTEIN"/>
    <property type="match status" value="1"/>
</dbReference>
<dbReference type="InterPro" id="IPR006311">
    <property type="entry name" value="TAT_signal"/>
</dbReference>
<dbReference type="SUPFAM" id="SSF53850">
    <property type="entry name" value="Periplasmic binding protein-like II"/>
    <property type="match status" value="1"/>
</dbReference>
<gene>
    <name evidence="5" type="ORF">GCM10014715_64600</name>
</gene>
<dbReference type="GO" id="GO:0055052">
    <property type="term" value="C:ATP-binding cassette (ABC) transporter complex, substrate-binding subunit-containing"/>
    <property type="evidence" value="ECO:0007669"/>
    <property type="project" value="TreeGrafter"/>
</dbReference>
<dbReference type="PROSITE" id="PS51257">
    <property type="entry name" value="PROKAR_LIPOPROTEIN"/>
    <property type="match status" value="1"/>
</dbReference>
<reference evidence="5" key="1">
    <citation type="journal article" date="2014" name="Int. J. Syst. Evol. Microbiol.">
        <title>Complete genome sequence of Corynebacterium casei LMG S-19264T (=DSM 44701T), isolated from a smear-ripened cheese.</title>
        <authorList>
            <consortium name="US DOE Joint Genome Institute (JGI-PGF)"/>
            <person name="Walter F."/>
            <person name="Albersmeier A."/>
            <person name="Kalinowski J."/>
            <person name="Ruckert C."/>
        </authorList>
    </citation>
    <scope>NUCLEOTIDE SEQUENCE</scope>
    <source>
        <strain evidence="5">JCM 3302</strain>
    </source>
</reference>
<evidence type="ECO:0000256" key="4">
    <source>
        <dbReference type="SAM" id="SignalP"/>
    </source>
</evidence>
<dbReference type="EMBL" id="BNBC01000038">
    <property type="protein sequence ID" value="GHE99451.1"/>
    <property type="molecule type" value="Genomic_DNA"/>
</dbReference>
<protein>
    <submittedName>
        <fullName evidence="5">Sugar ABC transporter substrate-binding protein</fullName>
    </submittedName>
</protein>